<keyword evidence="2 3" id="KW-0808">Transferase</keyword>
<dbReference type="EMBL" id="JALNMH010000004">
    <property type="protein sequence ID" value="MCK7593385.1"/>
    <property type="molecule type" value="Genomic_DNA"/>
</dbReference>
<dbReference type="Gene3D" id="3.40.50.12710">
    <property type="match status" value="1"/>
</dbReference>
<dbReference type="RefSeq" id="WP_248206927.1">
    <property type="nucleotide sequence ID" value="NZ_JALNMH010000004.1"/>
</dbReference>
<dbReference type="Pfam" id="PF02636">
    <property type="entry name" value="Methyltransf_28"/>
    <property type="match status" value="1"/>
</dbReference>
<evidence type="ECO:0000313" key="4">
    <source>
        <dbReference type="Proteomes" id="UP001431449"/>
    </source>
</evidence>
<comment type="caution">
    <text evidence="3">The sequence shown here is derived from an EMBL/GenBank/DDBJ whole genome shotgun (WGS) entry which is preliminary data.</text>
</comment>
<proteinExistence type="predicted"/>
<name>A0ABT0GH86_9GAMM</name>
<gene>
    <name evidence="3" type="ORF">M0G41_06860</name>
</gene>
<evidence type="ECO:0000256" key="1">
    <source>
        <dbReference type="ARBA" id="ARBA00022603"/>
    </source>
</evidence>
<dbReference type="Proteomes" id="UP001431449">
    <property type="component" value="Unassembled WGS sequence"/>
</dbReference>
<dbReference type="PANTHER" id="PTHR12049">
    <property type="entry name" value="PROTEIN ARGININE METHYLTRANSFERASE NDUFAF7, MITOCHONDRIAL"/>
    <property type="match status" value="1"/>
</dbReference>
<keyword evidence="4" id="KW-1185">Reference proteome</keyword>
<dbReference type="GO" id="GO:0008168">
    <property type="term" value="F:methyltransferase activity"/>
    <property type="evidence" value="ECO:0007669"/>
    <property type="project" value="UniProtKB-KW"/>
</dbReference>
<dbReference type="PANTHER" id="PTHR12049:SF7">
    <property type="entry name" value="PROTEIN ARGININE METHYLTRANSFERASE NDUFAF7, MITOCHONDRIAL"/>
    <property type="match status" value="1"/>
</dbReference>
<protein>
    <submittedName>
        <fullName evidence="3">SAM-dependent methyltransferase</fullName>
        <ecNumber evidence="3">2.1.1.-</ecNumber>
    </submittedName>
</protein>
<dbReference type="InterPro" id="IPR029063">
    <property type="entry name" value="SAM-dependent_MTases_sf"/>
</dbReference>
<dbReference type="EC" id="2.1.1.-" evidence="3"/>
<dbReference type="InterPro" id="IPR003788">
    <property type="entry name" value="NDUFAF7"/>
</dbReference>
<reference evidence="3" key="1">
    <citation type="submission" date="2022-04" db="EMBL/GenBank/DDBJ databases">
        <title>Lysobacter sp. CAU 1642 isolated from sea sand.</title>
        <authorList>
            <person name="Kim W."/>
        </authorList>
    </citation>
    <scope>NUCLEOTIDE SEQUENCE</scope>
    <source>
        <strain evidence="3">CAU 1642</strain>
    </source>
</reference>
<dbReference type="InterPro" id="IPR038375">
    <property type="entry name" value="NDUFAF7_sf"/>
</dbReference>
<keyword evidence="1 3" id="KW-0489">Methyltransferase</keyword>
<organism evidence="3 4">
    <name type="scientific">Pseudomarimonas salicorniae</name>
    <dbReference type="NCBI Taxonomy" id="2933270"/>
    <lineage>
        <taxon>Bacteria</taxon>
        <taxon>Pseudomonadati</taxon>
        <taxon>Pseudomonadota</taxon>
        <taxon>Gammaproteobacteria</taxon>
        <taxon>Lysobacterales</taxon>
        <taxon>Lysobacteraceae</taxon>
        <taxon>Pseudomarimonas</taxon>
    </lineage>
</organism>
<evidence type="ECO:0000313" key="3">
    <source>
        <dbReference type="EMBL" id="MCK7593385.1"/>
    </source>
</evidence>
<sequence length="391" mass="43100">MPLDLPPPSDEALAHSERLRAGIAGHIREEGGYIPFSRFMELALYAPGLGYYSAGATKFGEAGDFITSPELGPLFGRCIGNAASRAFAGLDTPEWVELGGGSGSLAEVLLQHWEATGSLPRRYRILEPSADLRQRQRERLKARLSPALFQRLEWLDGPPAEAWSGVLFANEVLDALPTTRFVIGEDGPEEEGVALDEQGAFRIVTRPADNMLIEAVRNIESRLDAPLPRGYRSEALVQLPWWLRAVVGPMRDGLALFVDYGYPRREYYLGERRDGTLVCHYRHRAHNEPFHLPGLTDLSAFVDFTAVAEAGVAAGFELAGYCTQASFLLGNGLEQELAAPAADERAQRRRNEEARKLVLPGEMGERFKVIGLQRGIDVESLFALGDLSNRL</sequence>
<accession>A0ABT0GH86</accession>
<dbReference type="GO" id="GO:0032259">
    <property type="term" value="P:methylation"/>
    <property type="evidence" value="ECO:0007669"/>
    <property type="project" value="UniProtKB-KW"/>
</dbReference>
<dbReference type="SUPFAM" id="SSF53335">
    <property type="entry name" value="S-adenosyl-L-methionine-dependent methyltransferases"/>
    <property type="match status" value="1"/>
</dbReference>
<evidence type="ECO:0000256" key="2">
    <source>
        <dbReference type="ARBA" id="ARBA00022679"/>
    </source>
</evidence>